<evidence type="ECO:0000259" key="8">
    <source>
        <dbReference type="PROSITE" id="PS51462"/>
    </source>
</evidence>
<sequence>MTKDSVMNGVMRPDETGLPSWLCAAIRHGGPDADDTLATSRALRRAMSITGEPRQAAVLVLFGGSADADETAPGGLPADADVLLTQRASTMRQHRGQVAFPGGAEDPGDDGPIGTALREAAEETGLDPAGVQPFAVLPKLFVPPSKFDVTPVLGYWRAPTAVGVVDPAETERVVRVPLTELLDPAHRFMVRGSLGYQSPAFQVDGMLVWGLTGGILAGIIKTAGWERDWDRGDVRDLESSLAAVGMTL</sequence>
<dbReference type="GeneID" id="91514683"/>
<feature type="domain" description="Nudix hydrolase" evidence="8">
    <location>
        <begin position="52"/>
        <end position="202"/>
    </location>
</feature>
<dbReference type="PROSITE" id="PS51462">
    <property type="entry name" value="NUDIX"/>
    <property type="match status" value="1"/>
</dbReference>
<dbReference type="GO" id="GO:0000287">
    <property type="term" value="F:magnesium ion binding"/>
    <property type="evidence" value="ECO:0007669"/>
    <property type="project" value="InterPro"/>
</dbReference>
<keyword evidence="7" id="KW-0464">Manganese</keyword>
<gene>
    <name evidence="9" type="ORF">NCAST_25_01510</name>
</gene>
<evidence type="ECO:0000256" key="4">
    <source>
        <dbReference type="ARBA" id="ARBA00022723"/>
    </source>
</evidence>
<dbReference type="Pfam" id="PF00293">
    <property type="entry name" value="NUDIX"/>
    <property type="match status" value="1"/>
</dbReference>
<proteinExistence type="inferred from homology"/>
<evidence type="ECO:0000256" key="2">
    <source>
        <dbReference type="ARBA" id="ARBA00001946"/>
    </source>
</evidence>
<keyword evidence="4" id="KW-0479">Metal-binding</keyword>
<dbReference type="Gene3D" id="3.90.79.10">
    <property type="entry name" value="Nucleoside Triphosphate Pyrophosphohydrolase"/>
    <property type="match status" value="1"/>
</dbReference>
<dbReference type="InterPro" id="IPR015797">
    <property type="entry name" value="NUDIX_hydrolase-like_dom_sf"/>
</dbReference>
<dbReference type="eggNOG" id="COG0494">
    <property type="taxonomic scope" value="Bacteria"/>
</dbReference>
<dbReference type="InterPro" id="IPR045121">
    <property type="entry name" value="CoAse"/>
</dbReference>
<comment type="caution">
    <text evidence="9">The sequence shown here is derived from an EMBL/GenBank/DDBJ whole genome shotgun (WGS) entry which is preliminary data.</text>
</comment>
<accession>U5EEB1</accession>
<dbReference type="InterPro" id="IPR000059">
    <property type="entry name" value="NUDIX_hydrolase_NudL_CS"/>
</dbReference>
<dbReference type="AlphaFoldDB" id="U5EEB1"/>
<comment type="cofactor">
    <cofactor evidence="1">
        <name>Mn(2+)</name>
        <dbReference type="ChEBI" id="CHEBI:29035"/>
    </cofactor>
</comment>
<evidence type="ECO:0000256" key="6">
    <source>
        <dbReference type="ARBA" id="ARBA00022842"/>
    </source>
</evidence>
<dbReference type="EMBL" id="BAFO02000025">
    <property type="protein sequence ID" value="GAD84731.1"/>
    <property type="molecule type" value="Genomic_DNA"/>
</dbReference>
<keyword evidence="10" id="KW-1185">Reference proteome</keyword>
<evidence type="ECO:0000256" key="7">
    <source>
        <dbReference type="ARBA" id="ARBA00023211"/>
    </source>
</evidence>
<evidence type="ECO:0000256" key="5">
    <source>
        <dbReference type="ARBA" id="ARBA00022801"/>
    </source>
</evidence>
<dbReference type="GO" id="GO:0030145">
    <property type="term" value="F:manganese ion binding"/>
    <property type="evidence" value="ECO:0007669"/>
    <property type="project" value="InterPro"/>
</dbReference>
<evidence type="ECO:0000256" key="3">
    <source>
        <dbReference type="ARBA" id="ARBA00006506"/>
    </source>
</evidence>
<protein>
    <recommendedName>
        <fullName evidence="8">Nudix hydrolase domain-containing protein</fullName>
    </recommendedName>
</protein>
<organism evidence="9 10">
    <name type="scientific">Nocardia asteroides NBRC 15531</name>
    <dbReference type="NCBI Taxonomy" id="1110697"/>
    <lineage>
        <taxon>Bacteria</taxon>
        <taxon>Bacillati</taxon>
        <taxon>Actinomycetota</taxon>
        <taxon>Actinomycetes</taxon>
        <taxon>Mycobacteriales</taxon>
        <taxon>Nocardiaceae</taxon>
        <taxon>Nocardia</taxon>
    </lineage>
</organism>
<dbReference type="CDD" id="cd03426">
    <property type="entry name" value="NUDIX_CoAse_Nudt7"/>
    <property type="match status" value="1"/>
</dbReference>
<dbReference type="GO" id="GO:0010945">
    <property type="term" value="F:coenzyme A diphosphatase activity"/>
    <property type="evidence" value="ECO:0007669"/>
    <property type="project" value="InterPro"/>
</dbReference>
<evidence type="ECO:0000256" key="1">
    <source>
        <dbReference type="ARBA" id="ARBA00001936"/>
    </source>
</evidence>
<dbReference type="Proteomes" id="UP000017048">
    <property type="component" value="Unassembled WGS sequence"/>
</dbReference>
<keyword evidence="6" id="KW-0460">Magnesium</keyword>
<comment type="cofactor">
    <cofactor evidence="2">
        <name>Mg(2+)</name>
        <dbReference type="ChEBI" id="CHEBI:18420"/>
    </cofactor>
</comment>
<reference evidence="9 10" key="1">
    <citation type="journal article" date="2014" name="BMC Genomics">
        <title>Genome based analysis of type-I polyketide synthase and nonribosomal peptide synthetase gene clusters in seven strains of five representative Nocardia species.</title>
        <authorList>
            <person name="Komaki H."/>
            <person name="Ichikawa N."/>
            <person name="Hosoyama A."/>
            <person name="Takahashi-Nakaguchi A."/>
            <person name="Matsuzawa T."/>
            <person name="Suzuki K."/>
            <person name="Fujita N."/>
            <person name="Gonoi T."/>
        </authorList>
    </citation>
    <scope>NUCLEOTIDE SEQUENCE [LARGE SCALE GENOMIC DNA]</scope>
    <source>
        <strain evidence="9 10">NBRC 15531</strain>
    </source>
</reference>
<dbReference type="PANTHER" id="PTHR12992">
    <property type="entry name" value="NUDIX HYDROLASE"/>
    <property type="match status" value="1"/>
</dbReference>
<name>U5EEB1_NOCAS</name>
<dbReference type="RefSeq" id="WP_019044575.1">
    <property type="nucleotide sequence ID" value="NZ_BAFO02000025.1"/>
</dbReference>
<dbReference type="GO" id="GO:0009132">
    <property type="term" value="P:nucleoside diphosphate metabolic process"/>
    <property type="evidence" value="ECO:0007669"/>
    <property type="project" value="InterPro"/>
</dbReference>
<dbReference type="SUPFAM" id="SSF55811">
    <property type="entry name" value="Nudix"/>
    <property type="match status" value="1"/>
</dbReference>
<dbReference type="PANTHER" id="PTHR12992:SF11">
    <property type="entry name" value="MITOCHONDRIAL COENZYME A DIPHOSPHATASE NUDT8"/>
    <property type="match status" value="1"/>
</dbReference>
<dbReference type="InterPro" id="IPR000086">
    <property type="entry name" value="NUDIX_hydrolase_dom"/>
</dbReference>
<evidence type="ECO:0000313" key="10">
    <source>
        <dbReference type="Proteomes" id="UP000017048"/>
    </source>
</evidence>
<evidence type="ECO:0000313" key="9">
    <source>
        <dbReference type="EMBL" id="GAD84731.1"/>
    </source>
</evidence>
<comment type="similarity">
    <text evidence="3">Belongs to the Nudix hydrolase family. PCD1 subfamily.</text>
</comment>
<keyword evidence="5" id="KW-0378">Hydrolase</keyword>
<dbReference type="STRING" id="1824.SAMN05444423_1016"/>
<dbReference type="PROSITE" id="PS01293">
    <property type="entry name" value="NUDIX_COA"/>
    <property type="match status" value="1"/>
</dbReference>